<protein>
    <submittedName>
        <fullName evidence="2">DUF2141 domain-containing protein</fullName>
    </submittedName>
</protein>
<accession>A0A558RA98</accession>
<name>A0A558RA98_9SPHN</name>
<keyword evidence="3" id="KW-1185">Reference proteome</keyword>
<dbReference type="AlphaFoldDB" id="A0A558RA98"/>
<keyword evidence="1" id="KW-0732">Signal</keyword>
<evidence type="ECO:0000313" key="2">
    <source>
        <dbReference type="EMBL" id="TVV76305.1"/>
    </source>
</evidence>
<dbReference type="EMBL" id="VNIM01000011">
    <property type="protein sequence ID" value="TVV76305.1"/>
    <property type="molecule type" value="Genomic_DNA"/>
</dbReference>
<dbReference type="Proteomes" id="UP000318681">
    <property type="component" value="Unassembled WGS sequence"/>
</dbReference>
<reference evidence="2 3" key="1">
    <citation type="submission" date="2019-07" db="EMBL/GenBank/DDBJ databases">
        <title>Sphingomonas solaris sp. nov., isolated from a solar panel from Boston, Massachusetts.</title>
        <authorList>
            <person name="Tanner K."/>
            <person name="Pascual J."/>
            <person name="Mancuso C."/>
            <person name="Pereto J."/>
            <person name="Khalil A."/>
            <person name="Vilanova C."/>
        </authorList>
    </citation>
    <scope>NUCLEOTIDE SEQUENCE [LARGE SCALE GENOMIC DNA]</scope>
    <source>
        <strain evidence="2 3">R4DWN</strain>
    </source>
</reference>
<comment type="caution">
    <text evidence="2">The sequence shown here is derived from an EMBL/GenBank/DDBJ whole genome shotgun (WGS) entry which is preliminary data.</text>
</comment>
<sequence length="188" mass="19341">MLKLSHTIAVLVALSAPLAGASAAAIKAGGITGVATADPAACRPGSQRPAVLVKVDGFKRIGGNLRVQVYGGDPAQFVKGGERLARIDMPVRTAPSEVCVALPGPGRYAIAVRHDVEGDGKSGLNDGGGFSRNPGISLSDVLARRMPRYEDVAIAVGAGPRPVDIVLNYRQGLSIKPLAMAHTRVAAF</sequence>
<evidence type="ECO:0000256" key="1">
    <source>
        <dbReference type="SAM" id="SignalP"/>
    </source>
</evidence>
<dbReference type="InterPro" id="IPR018673">
    <property type="entry name" value="DUF2141"/>
</dbReference>
<gene>
    <name evidence="2" type="ORF">FOY91_04505</name>
</gene>
<dbReference type="RefSeq" id="WP_145148577.1">
    <property type="nucleotide sequence ID" value="NZ_VNIM01000011.1"/>
</dbReference>
<feature type="signal peptide" evidence="1">
    <location>
        <begin position="1"/>
        <end position="21"/>
    </location>
</feature>
<feature type="chain" id="PRO_5021876679" evidence="1">
    <location>
        <begin position="22"/>
        <end position="188"/>
    </location>
</feature>
<evidence type="ECO:0000313" key="3">
    <source>
        <dbReference type="Proteomes" id="UP000318681"/>
    </source>
</evidence>
<dbReference type="OrthoDB" id="7189112at2"/>
<dbReference type="Pfam" id="PF09912">
    <property type="entry name" value="DUF2141"/>
    <property type="match status" value="1"/>
</dbReference>
<proteinExistence type="predicted"/>
<organism evidence="2 3">
    <name type="scientific">Alterirhizorhabdus solaris</name>
    <dbReference type="NCBI Taxonomy" id="2529389"/>
    <lineage>
        <taxon>Bacteria</taxon>
        <taxon>Pseudomonadati</taxon>
        <taxon>Pseudomonadota</taxon>
        <taxon>Alphaproteobacteria</taxon>
        <taxon>Sphingomonadales</taxon>
        <taxon>Rhizorhabdaceae</taxon>
        <taxon>Alterirhizorhabdus</taxon>
    </lineage>
</organism>